<proteinExistence type="predicted"/>
<evidence type="ECO:0000313" key="1">
    <source>
        <dbReference type="EMBL" id="PIR43659.1"/>
    </source>
</evidence>
<organism evidence="1 2">
    <name type="scientific">candidate division WWE3 bacterium CG10_big_fil_rev_8_21_14_0_10_32_10</name>
    <dbReference type="NCBI Taxonomy" id="1975090"/>
    <lineage>
        <taxon>Bacteria</taxon>
        <taxon>Katanobacteria</taxon>
    </lineage>
</organism>
<dbReference type="EMBL" id="PCXU01000014">
    <property type="protein sequence ID" value="PIR43659.1"/>
    <property type="molecule type" value="Genomic_DNA"/>
</dbReference>
<dbReference type="InterPro" id="IPR023214">
    <property type="entry name" value="HAD_sf"/>
</dbReference>
<dbReference type="Gene3D" id="3.40.50.1000">
    <property type="entry name" value="HAD superfamily/HAD-like"/>
    <property type="match status" value="1"/>
</dbReference>
<gene>
    <name evidence="1" type="ORF">COV24_01650</name>
</gene>
<sequence>MKIMIFTEGTITMHKNAVGCSREEIVQQVKAKEPSVKKYTSYVPVGGAVKKLTSWKNQGAEILYLTSRRKSDEIEAVRAVLKRFNFPDGQLLFRLRDEKYKDVAERVMPDVLIEDDCESIGGTEEMTITHVNPETKARIKSIPVKEFGGIDHLENKISALLQTE</sequence>
<name>A0A2H0RAV7_UNCKA</name>
<evidence type="ECO:0008006" key="3">
    <source>
        <dbReference type="Google" id="ProtNLM"/>
    </source>
</evidence>
<evidence type="ECO:0000313" key="2">
    <source>
        <dbReference type="Proteomes" id="UP000230214"/>
    </source>
</evidence>
<accession>A0A2H0RAV7</accession>
<dbReference type="Proteomes" id="UP000230214">
    <property type="component" value="Unassembled WGS sequence"/>
</dbReference>
<dbReference type="AlphaFoldDB" id="A0A2H0RAV7"/>
<comment type="caution">
    <text evidence="1">The sequence shown here is derived from an EMBL/GenBank/DDBJ whole genome shotgun (WGS) entry which is preliminary data.</text>
</comment>
<protein>
    <recommendedName>
        <fullName evidence="3">FCP1 homology domain-containing protein</fullName>
    </recommendedName>
</protein>
<reference evidence="1 2" key="1">
    <citation type="submission" date="2017-09" db="EMBL/GenBank/DDBJ databases">
        <title>Depth-based differentiation of microbial function through sediment-hosted aquifers and enrichment of novel symbionts in the deep terrestrial subsurface.</title>
        <authorList>
            <person name="Probst A.J."/>
            <person name="Ladd B."/>
            <person name="Jarett J.K."/>
            <person name="Geller-Mcgrath D.E."/>
            <person name="Sieber C.M."/>
            <person name="Emerson J.B."/>
            <person name="Anantharaman K."/>
            <person name="Thomas B.C."/>
            <person name="Malmstrom R."/>
            <person name="Stieglmeier M."/>
            <person name="Klingl A."/>
            <person name="Woyke T."/>
            <person name="Ryan C.M."/>
            <person name="Banfield J.F."/>
        </authorList>
    </citation>
    <scope>NUCLEOTIDE SEQUENCE [LARGE SCALE GENOMIC DNA]</scope>
    <source>
        <strain evidence="1">CG10_big_fil_rev_8_21_14_0_10_32_10</strain>
    </source>
</reference>